<dbReference type="EMBL" id="JAUFPT010000068">
    <property type="protein sequence ID" value="MDN3573148.1"/>
    <property type="molecule type" value="Genomic_DNA"/>
</dbReference>
<organism evidence="1 2">
    <name type="scientific">Methylobacterium longum</name>
    <dbReference type="NCBI Taxonomy" id="767694"/>
    <lineage>
        <taxon>Bacteria</taxon>
        <taxon>Pseudomonadati</taxon>
        <taxon>Pseudomonadota</taxon>
        <taxon>Alphaproteobacteria</taxon>
        <taxon>Hyphomicrobiales</taxon>
        <taxon>Methylobacteriaceae</taxon>
        <taxon>Methylobacterium</taxon>
    </lineage>
</organism>
<evidence type="ECO:0000313" key="1">
    <source>
        <dbReference type="EMBL" id="MDN3573148.1"/>
    </source>
</evidence>
<gene>
    <name evidence="1" type="ORF">QWZ18_21300</name>
</gene>
<proteinExistence type="predicted"/>
<keyword evidence="2" id="KW-1185">Reference proteome</keyword>
<comment type="caution">
    <text evidence="1">The sequence shown here is derived from an EMBL/GenBank/DDBJ whole genome shotgun (WGS) entry which is preliminary data.</text>
</comment>
<protein>
    <submittedName>
        <fullName evidence="1">Uncharacterized protein</fullName>
    </submittedName>
</protein>
<evidence type="ECO:0000313" key="2">
    <source>
        <dbReference type="Proteomes" id="UP001244297"/>
    </source>
</evidence>
<sequence length="68" mass="7096">MNERVAARSLADRRDPFSPMAAGVALAVAGLVLIAAGHAVPHHIPETGLERVTYFGCRSGTTQTPADP</sequence>
<name>A0ABT8AV45_9HYPH</name>
<reference evidence="2" key="1">
    <citation type="journal article" date="2019" name="Int. J. Syst. Evol. Microbiol.">
        <title>The Global Catalogue of Microorganisms (GCM) 10K type strain sequencing project: providing services to taxonomists for standard genome sequencing and annotation.</title>
        <authorList>
            <consortium name="The Broad Institute Genomics Platform"/>
            <consortium name="The Broad Institute Genome Sequencing Center for Infectious Disease"/>
            <person name="Wu L."/>
            <person name="Ma J."/>
        </authorList>
    </citation>
    <scope>NUCLEOTIDE SEQUENCE [LARGE SCALE GENOMIC DNA]</scope>
    <source>
        <strain evidence="2">CECT 7806</strain>
    </source>
</reference>
<accession>A0ABT8AV45</accession>
<dbReference type="Proteomes" id="UP001244297">
    <property type="component" value="Unassembled WGS sequence"/>
</dbReference>
<dbReference type="RefSeq" id="WP_238291433.1">
    <property type="nucleotide sequence ID" value="NZ_BPQS01000038.1"/>
</dbReference>